<dbReference type="Proteomes" id="UP001593833">
    <property type="component" value="Unassembled WGS sequence"/>
</dbReference>
<keyword evidence="3" id="KW-1185">Reference proteome</keyword>
<name>A0ABV6YK86_UNCEI</name>
<keyword evidence="1" id="KW-0732">Signal</keyword>
<comment type="caution">
    <text evidence="2">The sequence shown here is derived from an EMBL/GenBank/DDBJ whole genome shotgun (WGS) entry which is preliminary data.</text>
</comment>
<accession>A0ABV6YK86</accession>
<organism evidence="2 3">
    <name type="scientific">Eiseniibacteriota bacterium</name>
    <dbReference type="NCBI Taxonomy" id="2212470"/>
    <lineage>
        <taxon>Bacteria</taxon>
        <taxon>Candidatus Eiseniibacteriota</taxon>
    </lineage>
</organism>
<evidence type="ECO:0000256" key="1">
    <source>
        <dbReference type="SAM" id="SignalP"/>
    </source>
</evidence>
<feature type="chain" id="PRO_5045691074" evidence="1">
    <location>
        <begin position="25"/>
        <end position="354"/>
    </location>
</feature>
<evidence type="ECO:0000313" key="2">
    <source>
        <dbReference type="EMBL" id="MFC1572584.1"/>
    </source>
</evidence>
<protein>
    <submittedName>
        <fullName evidence="2">Uncharacterized protein</fullName>
    </submittedName>
</protein>
<feature type="signal peptide" evidence="1">
    <location>
        <begin position="1"/>
        <end position="24"/>
    </location>
</feature>
<evidence type="ECO:0000313" key="3">
    <source>
        <dbReference type="Proteomes" id="UP001593833"/>
    </source>
</evidence>
<sequence length="354" mass="37813">MRIAVLSSAILVLVLAGSSGDAHVPPLISYQGVLTDSLGTELDGSFDLTFRLYLVPEGPENETLWTETQSASISEGLFNVYLGDVNALDPAIFTGDLLYLGITVDTDEEMTPRLRMASAPYAITSGYVACIPQTEVCNGADDDCDNLIDEDVDCDDGLDCTLDQCVSGQCENTLVADRCLINGVCYMSGEANPLELCETCDPVLDPYGWTPMECMDDGIPCTNDDCVDGNCNTILPGMCLVDGACYTDGEMSPFSVCFVCDASNPYEWTMREGENCNDGYDCTVEDVCVDGMCVGTPVLGTCLIDGTCYFDGEQDPANECLECNSSVDWLNWTPVEDGTPCGAGGQCLSGTCVE</sequence>
<dbReference type="EMBL" id="JBHPKH010000022">
    <property type="protein sequence ID" value="MFC1572584.1"/>
    <property type="molecule type" value="Genomic_DNA"/>
</dbReference>
<gene>
    <name evidence="2" type="ORF">ACFL6M_03190</name>
</gene>
<proteinExistence type="predicted"/>
<reference evidence="2 3" key="1">
    <citation type="submission" date="2024-09" db="EMBL/GenBank/DDBJ databases">
        <authorList>
            <person name="D'Angelo T."/>
        </authorList>
    </citation>
    <scope>NUCLEOTIDE SEQUENCE [LARGE SCALE GENOMIC DNA]</scope>
    <source>
        <strain evidence="2">SAG AM-320-E07</strain>
    </source>
</reference>